<dbReference type="PROSITE" id="PS00211">
    <property type="entry name" value="ABC_TRANSPORTER_1"/>
    <property type="match status" value="1"/>
</dbReference>
<keyword evidence="6 9" id="KW-0067">ATP-binding</keyword>
<dbReference type="SMART" id="SM00382">
    <property type="entry name" value="AAA"/>
    <property type="match status" value="2"/>
</dbReference>
<dbReference type="AlphaFoldDB" id="A0A7Z8K038"/>
<dbReference type="InterPro" id="IPR050388">
    <property type="entry name" value="ABC_Ni/Peptide_Import"/>
</dbReference>
<comment type="subcellular location">
    <subcellularLocation>
        <location evidence="1">Cell membrane</location>
        <topology evidence="1">Peripheral membrane protein</topology>
    </subcellularLocation>
</comment>
<evidence type="ECO:0000256" key="6">
    <source>
        <dbReference type="ARBA" id="ARBA00022840"/>
    </source>
</evidence>
<keyword evidence="4" id="KW-1003">Cell membrane</keyword>
<dbReference type="Proteomes" id="UP000308121">
    <property type="component" value="Unassembled WGS sequence"/>
</dbReference>
<dbReference type="Pfam" id="PF00005">
    <property type="entry name" value="ABC_tran"/>
    <property type="match status" value="2"/>
</dbReference>
<sequence length="582" mass="60966">MPAAESPVLRVDGLDVRLTRDGETVHAVRGVDLTVARGEVVGLVGGSGSGKSILGLSVMGLLPAAARPVVSGTVDLVGTDMIGAPDPARRAARRRHVGAVFQDPMTSLDPTMTIGRQLGEVARDRADALSLLEDVGIPRAADRLTAYPHQLSGGLRQRVMIALAVARRPSLILADEPTTALDVTVQAQILDLLLTLREDIGCSIVFVTHDLGVAAQVCDRIAVMQHGRIVESAGVDEVFGNPAHAYTKNLLRSRIDLRTPRDRPLAAMPVAPAAAATPAAAAPTPAPADGDVAVGADGVLDLAPGAPAPELPAVWPPVVLRDGAAVTVREAHRVFRSGPPWRRRELAALRGVDLEVRAGEAVALVGESGCGKSTLLRVVAGLETTTSGEVTVAAGAGPQMVFQDAGASLTPWLRVGTMLDERLQAHVTGMSRAERADRVLDALRTVGLPPGTARARGDQLSGGQRQRVALARAVIVPPTVLLCDEPTSALDVSLAATVLNLIGRLRRELGMSVLFVTHDLAAARIVADRIAVMREGRVVEVGPTDEVCERPQHEYTRTLLGAIPGPQHRRDRVATAPIGAAL</sequence>
<gene>
    <name evidence="9" type="ORF">FA014_10330</name>
</gene>
<proteinExistence type="inferred from homology"/>
<dbReference type="PANTHER" id="PTHR43297:SF2">
    <property type="entry name" value="DIPEPTIDE TRANSPORT ATP-BINDING PROTEIN DPPD"/>
    <property type="match status" value="1"/>
</dbReference>
<dbReference type="EMBL" id="SZYE01000072">
    <property type="protein sequence ID" value="TKR23606.1"/>
    <property type="molecule type" value="Genomic_DNA"/>
</dbReference>
<dbReference type="Pfam" id="PF08352">
    <property type="entry name" value="oligo_HPY"/>
    <property type="match status" value="2"/>
</dbReference>
<dbReference type="RefSeq" id="WP_154729606.1">
    <property type="nucleotide sequence ID" value="NZ_SZYE01000072.1"/>
</dbReference>
<dbReference type="GO" id="GO:0015833">
    <property type="term" value="P:peptide transport"/>
    <property type="evidence" value="ECO:0007669"/>
    <property type="project" value="InterPro"/>
</dbReference>
<dbReference type="GO" id="GO:0005524">
    <property type="term" value="F:ATP binding"/>
    <property type="evidence" value="ECO:0007669"/>
    <property type="project" value="UniProtKB-KW"/>
</dbReference>
<evidence type="ECO:0000256" key="3">
    <source>
        <dbReference type="ARBA" id="ARBA00022448"/>
    </source>
</evidence>
<evidence type="ECO:0000256" key="2">
    <source>
        <dbReference type="ARBA" id="ARBA00005417"/>
    </source>
</evidence>
<dbReference type="SUPFAM" id="SSF52540">
    <property type="entry name" value="P-loop containing nucleoside triphosphate hydrolases"/>
    <property type="match status" value="2"/>
</dbReference>
<evidence type="ECO:0000256" key="1">
    <source>
        <dbReference type="ARBA" id="ARBA00004202"/>
    </source>
</evidence>
<keyword evidence="5" id="KW-0547">Nucleotide-binding</keyword>
<accession>A0A7Z8K038</accession>
<dbReference type="InterPro" id="IPR003593">
    <property type="entry name" value="AAA+_ATPase"/>
</dbReference>
<evidence type="ECO:0000313" key="10">
    <source>
        <dbReference type="Proteomes" id="UP000308121"/>
    </source>
</evidence>
<evidence type="ECO:0000256" key="4">
    <source>
        <dbReference type="ARBA" id="ARBA00022475"/>
    </source>
</evidence>
<dbReference type="GO" id="GO:0005886">
    <property type="term" value="C:plasma membrane"/>
    <property type="evidence" value="ECO:0007669"/>
    <property type="project" value="UniProtKB-SubCell"/>
</dbReference>
<evidence type="ECO:0000313" key="9">
    <source>
        <dbReference type="EMBL" id="TKR23606.1"/>
    </source>
</evidence>
<dbReference type="GO" id="GO:0016887">
    <property type="term" value="F:ATP hydrolysis activity"/>
    <property type="evidence" value="ECO:0007669"/>
    <property type="project" value="InterPro"/>
</dbReference>
<keyword evidence="3" id="KW-0813">Transport</keyword>
<dbReference type="PANTHER" id="PTHR43297">
    <property type="entry name" value="OLIGOPEPTIDE TRANSPORT ATP-BINDING PROTEIN APPD"/>
    <property type="match status" value="1"/>
</dbReference>
<dbReference type="CDD" id="cd03257">
    <property type="entry name" value="ABC_NikE_OppD_transporters"/>
    <property type="match status" value="2"/>
</dbReference>
<dbReference type="OrthoDB" id="8036461at2"/>
<protein>
    <submittedName>
        <fullName evidence="9">ABC transporter ATP-binding protein</fullName>
    </submittedName>
</protein>
<organism evidence="9 10">
    <name type="scientific">Cellulomonas hominis</name>
    <dbReference type="NCBI Taxonomy" id="156981"/>
    <lineage>
        <taxon>Bacteria</taxon>
        <taxon>Bacillati</taxon>
        <taxon>Actinomycetota</taxon>
        <taxon>Actinomycetes</taxon>
        <taxon>Micrococcales</taxon>
        <taxon>Cellulomonadaceae</taxon>
        <taxon>Cellulomonas</taxon>
    </lineage>
</organism>
<dbReference type="InterPro" id="IPR013563">
    <property type="entry name" value="Oligopep_ABC_C"/>
</dbReference>
<comment type="caution">
    <text evidence="9">The sequence shown here is derived from an EMBL/GenBank/DDBJ whole genome shotgun (WGS) entry which is preliminary data.</text>
</comment>
<reference evidence="9 10" key="1">
    <citation type="submission" date="2019-05" db="EMBL/GenBank/DDBJ databases">
        <title>Genome sequence of Cellulomonas hominis strain CS1.</title>
        <authorList>
            <person name="Belmont J."/>
            <person name="Maclea K.S."/>
        </authorList>
    </citation>
    <scope>NUCLEOTIDE SEQUENCE [LARGE SCALE GENOMIC DNA]</scope>
    <source>
        <strain evidence="9 10">CS1</strain>
    </source>
</reference>
<comment type="similarity">
    <text evidence="2">Belongs to the ABC transporter superfamily.</text>
</comment>
<evidence type="ECO:0000259" key="8">
    <source>
        <dbReference type="PROSITE" id="PS50893"/>
    </source>
</evidence>
<dbReference type="InterPro" id="IPR003439">
    <property type="entry name" value="ABC_transporter-like_ATP-bd"/>
</dbReference>
<feature type="domain" description="ABC transporter" evidence="8">
    <location>
        <begin position="328"/>
        <end position="560"/>
    </location>
</feature>
<feature type="domain" description="ABC transporter" evidence="8">
    <location>
        <begin position="9"/>
        <end position="251"/>
    </location>
</feature>
<evidence type="ECO:0000256" key="7">
    <source>
        <dbReference type="ARBA" id="ARBA00023136"/>
    </source>
</evidence>
<dbReference type="PROSITE" id="PS50893">
    <property type="entry name" value="ABC_TRANSPORTER_2"/>
    <property type="match status" value="2"/>
</dbReference>
<keyword evidence="7" id="KW-0472">Membrane</keyword>
<dbReference type="InterPro" id="IPR017871">
    <property type="entry name" value="ABC_transporter-like_CS"/>
</dbReference>
<dbReference type="InterPro" id="IPR027417">
    <property type="entry name" value="P-loop_NTPase"/>
</dbReference>
<name>A0A7Z8K038_9CELL</name>
<evidence type="ECO:0000256" key="5">
    <source>
        <dbReference type="ARBA" id="ARBA00022741"/>
    </source>
</evidence>
<dbReference type="Gene3D" id="3.40.50.300">
    <property type="entry name" value="P-loop containing nucleotide triphosphate hydrolases"/>
    <property type="match status" value="2"/>
</dbReference>